<dbReference type="GO" id="GO:0016715">
    <property type="term" value="F:oxidoreductase activity, acting on paired donors, with incorporation or reduction of molecular oxygen, reduced ascorbate as one donor, and incorporation of one atom of oxygen"/>
    <property type="evidence" value="ECO:0007669"/>
    <property type="project" value="InterPro"/>
</dbReference>
<feature type="signal peptide" evidence="6">
    <location>
        <begin position="1"/>
        <end position="21"/>
    </location>
</feature>
<protein>
    <submittedName>
        <fullName evidence="9">Thiol-disulfide isomerase</fullName>
    </submittedName>
</protein>
<dbReference type="GO" id="GO:0020037">
    <property type="term" value="F:heme binding"/>
    <property type="evidence" value="ECO:0007669"/>
    <property type="project" value="InterPro"/>
</dbReference>
<reference evidence="9" key="2">
    <citation type="submission" date="2020-09" db="EMBL/GenBank/DDBJ databases">
        <authorList>
            <person name="Sun Q."/>
            <person name="Kim S."/>
        </authorList>
    </citation>
    <scope>NUCLEOTIDE SEQUENCE</scope>
    <source>
        <strain evidence="9">KCTC 23430</strain>
    </source>
</reference>
<evidence type="ECO:0000256" key="6">
    <source>
        <dbReference type="SAM" id="SignalP"/>
    </source>
</evidence>
<comment type="caution">
    <text evidence="9">The sequence shown here is derived from an EMBL/GenBank/DDBJ whole genome shotgun (WGS) entry which is preliminary data.</text>
</comment>
<dbReference type="SUPFAM" id="SSF49742">
    <property type="entry name" value="PHM/PNGase F"/>
    <property type="match status" value="2"/>
</dbReference>
<dbReference type="PROSITE" id="PS51007">
    <property type="entry name" value="CYTC"/>
    <property type="match status" value="1"/>
</dbReference>
<name>A0A919CIR9_9GAMM</name>
<dbReference type="InterPro" id="IPR036249">
    <property type="entry name" value="Thioredoxin-like_sf"/>
</dbReference>
<evidence type="ECO:0000259" key="8">
    <source>
        <dbReference type="PROSITE" id="PS51352"/>
    </source>
</evidence>
<keyword evidence="10" id="KW-1185">Reference proteome</keyword>
<evidence type="ECO:0000256" key="1">
    <source>
        <dbReference type="ARBA" id="ARBA00022617"/>
    </source>
</evidence>
<dbReference type="AlphaFoldDB" id="A0A919CIR9"/>
<evidence type="ECO:0000256" key="2">
    <source>
        <dbReference type="ARBA" id="ARBA00022723"/>
    </source>
</evidence>
<feature type="domain" description="Thioredoxin" evidence="8">
    <location>
        <begin position="17"/>
        <end position="161"/>
    </location>
</feature>
<feature type="domain" description="Cytochrome c" evidence="7">
    <location>
        <begin position="187"/>
        <end position="270"/>
    </location>
</feature>
<evidence type="ECO:0000256" key="5">
    <source>
        <dbReference type="PROSITE-ProRule" id="PRU00433"/>
    </source>
</evidence>
<keyword evidence="1 5" id="KW-0349">Heme</keyword>
<dbReference type="GO" id="GO:0005507">
    <property type="term" value="F:copper ion binding"/>
    <property type="evidence" value="ECO:0007669"/>
    <property type="project" value="InterPro"/>
</dbReference>
<dbReference type="InterPro" id="IPR009056">
    <property type="entry name" value="Cyt_c-like_dom"/>
</dbReference>
<dbReference type="SUPFAM" id="SSF52833">
    <property type="entry name" value="Thioredoxin-like"/>
    <property type="match status" value="1"/>
</dbReference>
<dbReference type="InterPro" id="IPR036909">
    <property type="entry name" value="Cyt_c-like_dom_sf"/>
</dbReference>
<dbReference type="GO" id="GO:0009055">
    <property type="term" value="F:electron transfer activity"/>
    <property type="evidence" value="ECO:0007669"/>
    <property type="project" value="InterPro"/>
</dbReference>
<accession>A0A919CIR9</accession>
<keyword evidence="6" id="KW-0732">Signal</keyword>
<evidence type="ECO:0000256" key="4">
    <source>
        <dbReference type="ARBA" id="ARBA00023157"/>
    </source>
</evidence>
<dbReference type="GO" id="GO:0016853">
    <property type="term" value="F:isomerase activity"/>
    <property type="evidence" value="ECO:0007669"/>
    <property type="project" value="UniProtKB-KW"/>
</dbReference>
<evidence type="ECO:0000259" key="7">
    <source>
        <dbReference type="PROSITE" id="PS51007"/>
    </source>
</evidence>
<dbReference type="Proteomes" id="UP000644693">
    <property type="component" value="Unassembled WGS sequence"/>
</dbReference>
<dbReference type="InterPro" id="IPR000866">
    <property type="entry name" value="AhpC/TSA"/>
</dbReference>
<gene>
    <name evidence="9" type="ORF">GCM10007053_08240</name>
</gene>
<reference evidence="9" key="1">
    <citation type="journal article" date="2014" name="Int. J. Syst. Evol. Microbiol.">
        <title>Complete genome sequence of Corynebacterium casei LMG S-19264T (=DSM 44701T), isolated from a smear-ripened cheese.</title>
        <authorList>
            <consortium name="US DOE Joint Genome Institute (JGI-PGF)"/>
            <person name="Walter F."/>
            <person name="Albersmeier A."/>
            <person name="Kalinowski J."/>
            <person name="Ruckert C."/>
        </authorList>
    </citation>
    <scope>NUCLEOTIDE SEQUENCE</scope>
    <source>
        <strain evidence="9">KCTC 23430</strain>
    </source>
</reference>
<dbReference type="InterPro" id="IPR008977">
    <property type="entry name" value="PHM/PNGase_F_dom_sf"/>
</dbReference>
<evidence type="ECO:0000313" key="9">
    <source>
        <dbReference type="EMBL" id="GHD28656.1"/>
    </source>
</evidence>
<dbReference type="PROSITE" id="PS00018">
    <property type="entry name" value="EF_HAND_1"/>
    <property type="match status" value="1"/>
</dbReference>
<dbReference type="Gene3D" id="3.40.30.10">
    <property type="entry name" value="Glutaredoxin"/>
    <property type="match status" value="1"/>
</dbReference>
<evidence type="ECO:0000313" key="10">
    <source>
        <dbReference type="Proteomes" id="UP000644693"/>
    </source>
</evidence>
<proteinExistence type="predicted"/>
<organism evidence="9 10">
    <name type="scientific">Parahalioglobus pacificus</name>
    <dbReference type="NCBI Taxonomy" id="930806"/>
    <lineage>
        <taxon>Bacteria</taxon>
        <taxon>Pseudomonadati</taxon>
        <taxon>Pseudomonadota</taxon>
        <taxon>Gammaproteobacteria</taxon>
        <taxon>Cellvibrionales</taxon>
        <taxon>Halieaceae</taxon>
        <taxon>Parahalioglobus</taxon>
    </lineage>
</organism>
<dbReference type="Pfam" id="PF00578">
    <property type="entry name" value="AhpC-TSA"/>
    <property type="match status" value="1"/>
</dbReference>
<dbReference type="InterPro" id="IPR014784">
    <property type="entry name" value="Cu2_ascorb_mOase-like_C"/>
</dbReference>
<keyword evidence="3 5" id="KW-0408">Iron</keyword>
<keyword evidence="4" id="KW-1015">Disulfide bond</keyword>
<dbReference type="GO" id="GO:0016209">
    <property type="term" value="F:antioxidant activity"/>
    <property type="evidence" value="ECO:0007669"/>
    <property type="project" value="InterPro"/>
</dbReference>
<keyword evidence="9" id="KW-0413">Isomerase</keyword>
<keyword evidence="2 5" id="KW-0479">Metal-binding</keyword>
<dbReference type="SUPFAM" id="SSF46626">
    <property type="entry name" value="Cytochrome c"/>
    <property type="match status" value="1"/>
</dbReference>
<evidence type="ECO:0000256" key="3">
    <source>
        <dbReference type="ARBA" id="ARBA00023004"/>
    </source>
</evidence>
<dbReference type="InterPro" id="IPR018247">
    <property type="entry name" value="EF_Hand_1_Ca_BS"/>
</dbReference>
<dbReference type="EMBL" id="BMYM01000001">
    <property type="protein sequence ID" value="GHD28656.1"/>
    <property type="molecule type" value="Genomic_DNA"/>
</dbReference>
<dbReference type="Gene3D" id="2.60.120.310">
    <property type="entry name" value="Copper type II, ascorbate-dependent monooxygenase, N-terminal domain"/>
    <property type="match status" value="1"/>
</dbReference>
<dbReference type="Gene3D" id="2.60.120.230">
    <property type="match status" value="1"/>
</dbReference>
<dbReference type="InterPro" id="IPR013766">
    <property type="entry name" value="Thioredoxin_domain"/>
</dbReference>
<dbReference type="PROSITE" id="PS51352">
    <property type="entry name" value="THIOREDOXIN_2"/>
    <property type="match status" value="1"/>
</dbReference>
<feature type="chain" id="PRO_5036677543" evidence="6">
    <location>
        <begin position="22"/>
        <end position="632"/>
    </location>
</feature>
<dbReference type="RefSeq" id="WP_189475377.1">
    <property type="nucleotide sequence ID" value="NZ_BMYM01000001.1"/>
</dbReference>
<dbReference type="InterPro" id="IPR036939">
    <property type="entry name" value="Cu2_ascorb_mOase_N_sf"/>
</dbReference>
<sequence>MRVFANLTAAVAAAFSLSAVATVDNFVLLDQHGKAQELFYHKEAPAIVLMGYDAQCAALASSATELAALQQEYAEDGVQVMLVDVAGADRATLAGSAKAQGIDLPVLQDSAGVIAPSLGLEAGGEVMVIDARAREVVFRGGISAASSASIDAGDAVAALLSGVDVTGDITAPVDCPTVAQAPVDVPDYTDTIAPMLVDNCVACHREGGIGPWAMSEYRMIQGFAPMIREVVRTKRMPPWHADPEIGHWQGDAGLGDEETAQLLAWIEAGAPRGEGADPLKAVEPLSAEWPLGEPDLVLEVQPYDIPATGIVDYQFPVVQNPLDRDAWVRAATIIPGDSKVVHHVLMGSADEPPADSDRESVFQNYIMGYAPGNESAFMPEGTGVFVPEGGVYLFQMHYTPYGKATTDVTKVGLYFADEPPANYLRQQVVLNPRINIPAGAPAHEESAYFTFWEDATVYSLVPHSHYRGRSSTFEMVYPDGRTEVVLSVPNYDFNWQRTYEFEQPIDVPAGTQIIHRTVYDNSANNPANPAPEEAVRWGLQSAEEMLYGSVSYSWKRESSDAPIHSNLTADTAQWMGFMDSNMDGEVAKAEMPSRLRDSIGWRWWFLDADKNGTLNLPEMEALVKRLSEQTGP</sequence>